<keyword evidence="8" id="KW-1185">Reference proteome</keyword>
<dbReference type="Proteomes" id="UP000583929">
    <property type="component" value="Unassembled WGS sequence"/>
</dbReference>
<feature type="compositionally biased region" description="Polar residues" evidence="2">
    <location>
        <begin position="638"/>
        <end position="650"/>
    </location>
</feature>
<dbReference type="SUPFAM" id="SSF51182">
    <property type="entry name" value="RmlC-like cupins"/>
    <property type="match status" value="2"/>
</dbReference>
<dbReference type="Gene3D" id="6.10.250.1700">
    <property type="match status" value="4"/>
</dbReference>
<feature type="domain" description="Cupin type-1" evidence="4">
    <location>
        <begin position="429"/>
        <end position="588"/>
    </location>
</feature>
<accession>A0A7J6H2R3</accession>
<dbReference type="EMBL" id="JAATIP010000325">
    <property type="protein sequence ID" value="KAF4351924.1"/>
    <property type="molecule type" value="Genomic_DNA"/>
</dbReference>
<dbReference type="SMART" id="SM00835">
    <property type="entry name" value="Cupin_1"/>
    <property type="match status" value="2"/>
</dbReference>
<evidence type="ECO:0000256" key="3">
    <source>
        <dbReference type="SAM" id="Phobius"/>
    </source>
</evidence>
<dbReference type="CDD" id="cd02245">
    <property type="entry name" value="cupin_7S_vicilin-like_C"/>
    <property type="match status" value="1"/>
</dbReference>
<protein>
    <recommendedName>
        <fullName evidence="4">Cupin type-1 domain-containing protein</fullName>
    </recommendedName>
</protein>
<evidence type="ECO:0000256" key="1">
    <source>
        <dbReference type="ARBA" id="ARBA00023597"/>
    </source>
</evidence>
<dbReference type="InterPro" id="IPR006045">
    <property type="entry name" value="Cupin_1"/>
</dbReference>
<evidence type="ECO:0000259" key="4">
    <source>
        <dbReference type="SMART" id="SM00835"/>
    </source>
</evidence>
<feature type="region of interest" description="Disordered" evidence="2">
    <location>
        <begin position="232"/>
        <end position="260"/>
    </location>
</feature>
<gene>
    <name evidence="5" type="ORF">F8388_002286</name>
    <name evidence="6" type="ORF">G4B88_003064</name>
</gene>
<feature type="compositionally biased region" description="Basic and acidic residues" evidence="2">
    <location>
        <begin position="289"/>
        <end position="302"/>
    </location>
</feature>
<sequence length="937" mass="108332">MLNHSQMYFSISNILEPSYLYKYTHSSIQFLISTEEKNKNINISIMVVNMKALLLSSLLLATITSLAFAYESEGRGQDRELKRELEQCQQHCQTQHRGQQRQQQQCQRGCETRYEERQQQQQEEERRQQRERRGERDEEEFNPQEPQQQLQRCRQTCSQRYQGAGQEKQLCDRRCQQVYEQQRKQQGDDEEFNPQEPEKRLQRCQQTCSQSHQGVQEQQRCQRMCQERYEQEQRGGRRGGRDDDEEDLNPEEPRQRLQRCQQTCSQSQQGGQEQERCQRMCQERYEQEQRQRQREGRRGGRDDDVDEVNPEEPRERLQRCRQTCSQSHQGGEEQQRCQRMCQKRYEQEQRESRRDEVNDHHREDPQRRLQRCREDCGAKSRDQRQVQQCQLRCQQQYEEERQRQQERDDVYDVEMDREREQRESRNNPYHFQSQRLQSRFRTDEGQVKVLEKFSQRSELLRGLENYRLAVLEAQPSTFVAPHHCDADSVLVVTKGKGTINVVRQNNKESHSIERADVIVVPAGSTVYMTNQDNKESLQIVKLITSINIPGQFEELFPGGSGENPQSYFSAFSNNILRPSLSATEEQIEKLTGEQRQGQRQGQREGFIKRASQEQLKALSQHATSPRRRGHESSGPVISLQNQSPRYSNTHGKFYEVTPEQNKQLKDMDVLVSWCELNQGTIMVPHYNSKTTVLVMVVEGTGRMEMACPHLSRQSQRRGEQEEESQSGKIERVTAQLSPGDVFIIPAGHPVAVVANNNQKLRTIGFGVNARNNERNFIAGKDNIIKQLEKEAQELAFNMQGSEVEQIFNQPKLSYFVSQQQQEEGQLKMANSSVSSSLLLALLVCIAVKSSLLPIVEGCYVAVVGGGCPNAEACRMTCAPCYRGIGYISAFCRAAGGGMPYESCVCTFSRGAPCPPPGPPRCPGGSAAFIMINETHHE</sequence>
<dbReference type="PANTHER" id="PTHR31189:SF41">
    <property type="entry name" value="VICILIN C72"/>
    <property type="match status" value="1"/>
</dbReference>
<feature type="region of interest" description="Disordered" evidence="2">
    <location>
        <begin position="348"/>
        <end position="370"/>
    </location>
</feature>
<evidence type="ECO:0000313" key="6">
    <source>
        <dbReference type="EMBL" id="KAF4389251.1"/>
    </source>
</evidence>
<comment type="similarity">
    <text evidence="1">Belongs to the 7S seed storage protein family.</text>
</comment>
<feature type="domain" description="Cupin type-1" evidence="4">
    <location>
        <begin position="637"/>
        <end position="804"/>
    </location>
</feature>
<feature type="compositionally biased region" description="Basic and acidic residues" evidence="2">
    <location>
        <begin position="403"/>
        <end position="425"/>
    </location>
</feature>
<dbReference type="Gene3D" id="2.60.120.10">
    <property type="entry name" value="Jelly Rolls"/>
    <property type="match status" value="2"/>
</dbReference>
<keyword evidence="3" id="KW-0472">Membrane</keyword>
<comment type="caution">
    <text evidence="6">The sequence shown here is derived from an EMBL/GenBank/DDBJ whole genome shotgun (WGS) entry which is preliminary data.</text>
</comment>
<feature type="compositionally biased region" description="Basic and acidic residues" evidence="2">
    <location>
        <begin position="117"/>
        <end position="136"/>
    </location>
</feature>
<dbReference type="CDD" id="cd02244">
    <property type="entry name" value="cupin_7S_vicilin-like_N"/>
    <property type="match status" value="1"/>
</dbReference>
<dbReference type="InterPro" id="IPR050253">
    <property type="entry name" value="Seed_Storage-Functional"/>
</dbReference>
<dbReference type="EMBL" id="JAATIQ010000068">
    <property type="protein sequence ID" value="KAF4389251.1"/>
    <property type="molecule type" value="Genomic_DNA"/>
</dbReference>
<keyword evidence="3" id="KW-0812">Transmembrane</keyword>
<reference evidence="7 8" key="1">
    <citation type="journal article" date="2020" name="bioRxiv">
        <title>Sequence and annotation of 42 cannabis genomes reveals extensive copy number variation in cannabinoid synthesis and pathogen resistance genes.</title>
        <authorList>
            <person name="Mckernan K.J."/>
            <person name="Helbert Y."/>
            <person name="Kane L.T."/>
            <person name="Ebling H."/>
            <person name="Zhang L."/>
            <person name="Liu B."/>
            <person name="Eaton Z."/>
            <person name="Mclaughlin S."/>
            <person name="Kingan S."/>
            <person name="Baybayan P."/>
            <person name="Concepcion G."/>
            <person name="Jordan M."/>
            <person name="Riva A."/>
            <person name="Barbazuk W."/>
            <person name="Harkins T."/>
        </authorList>
    </citation>
    <scope>NUCLEOTIDE SEQUENCE [LARGE SCALE GENOMIC DNA]</scope>
    <source>
        <strain evidence="7 8">cv. Jamaican Lion 4</strain>
        <strain evidence="6">Father</strain>
        <strain evidence="5">Mother</strain>
        <tissue evidence="6">Leaf</tissue>
    </source>
</reference>
<dbReference type="InterPro" id="IPR011051">
    <property type="entry name" value="RmlC_Cupin_sf"/>
</dbReference>
<feature type="compositionally biased region" description="Basic and acidic residues" evidence="2">
    <location>
        <begin position="232"/>
        <end position="241"/>
    </location>
</feature>
<name>A0A7J6H2R3_CANSA</name>
<evidence type="ECO:0000313" key="5">
    <source>
        <dbReference type="EMBL" id="KAF4351924.1"/>
    </source>
</evidence>
<feature type="region of interest" description="Disordered" evidence="2">
    <location>
        <begin position="618"/>
        <end position="650"/>
    </location>
</feature>
<proteinExistence type="inferred from homology"/>
<feature type="region of interest" description="Disordered" evidence="2">
    <location>
        <begin position="709"/>
        <end position="730"/>
    </location>
</feature>
<dbReference type="InterPro" id="IPR014710">
    <property type="entry name" value="RmlC-like_jellyroll"/>
</dbReference>
<feature type="region of interest" description="Disordered" evidence="2">
    <location>
        <begin position="289"/>
        <end position="322"/>
    </location>
</feature>
<dbReference type="Proteomes" id="UP000525078">
    <property type="component" value="Unassembled WGS sequence"/>
</dbReference>
<evidence type="ECO:0000313" key="7">
    <source>
        <dbReference type="Proteomes" id="UP000525078"/>
    </source>
</evidence>
<dbReference type="AlphaFoldDB" id="A0A7J6H2R3"/>
<feature type="region of interest" description="Disordered" evidence="2">
    <location>
        <begin position="117"/>
        <end position="147"/>
    </location>
</feature>
<dbReference type="PANTHER" id="PTHR31189">
    <property type="entry name" value="OS03G0336100 PROTEIN-RELATED"/>
    <property type="match status" value="1"/>
</dbReference>
<feature type="transmembrane region" description="Helical" evidence="3">
    <location>
        <begin position="52"/>
        <end position="70"/>
    </location>
</feature>
<dbReference type="Pfam" id="PF00190">
    <property type="entry name" value="Cupin_1"/>
    <property type="match status" value="2"/>
</dbReference>
<evidence type="ECO:0000313" key="8">
    <source>
        <dbReference type="Proteomes" id="UP000583929"/>
    </source>
</evidence>
<feature type="region of interest" description="Disordered" evidence="2">
    <location>
        <begin position="403"/>
        <end position="428"/>
    </location>
</feature>
<evidence type="ECO:0000256" key="2">
    <source>
        <dbReference type="SAM" id="MobiDB-lite"/>
    </source>
</evidence>
<organism evidence="6 8">
    <name type="scientific">Cannabis sativa</name>
    <name type="common">Hemp</name>
    <name type="synonym">Marijuana</name>
    <dbReference type="NCBI Taxonomy" id="3483"/>
    <lineage>
        <taxon>Eukaryota</taxon>
        <taxon>Viridiplantae</taxon>
        <taxon>Streptophyta</taxon>
        <taxon>Embryophyta</taxon>
        <taxon>Tracheophyta</taxon>
        <taxon>Spermatophyta</taxon>
        <taxon>Magnoliopsida</taxon>
        <taxon>eudicotyledons</taxon>
        <taxon>Gunneridae</taxon>
        <taxon>Pentapetalae</taxon>
        <taxon>rosids</taxon>
        <taxon>fabids</taxon>
        <taxon>Rosales</taxon>
        <taxon>Cannabaceae</taxon>
        <taxon>Cannabis</taxon>
    </lineage>
</organism>
<keyword evidence="3" id="KW-1133">Transmembrane helix</keyword>